<dbReference type="Pfam" id="PF18962">
    <property type="entry name" value="Por_Secre_tail"/>
    <property type="match status" value="1"/>
</dbReference>
<evidence type="ECO:0000259" key="2">
    <source>
        <dbReference type="Pfam" id="PF18962"/>
    </source>
</evidence>
<dbReference type="AlphaFoldDB" id="A0A9D1GFA8"/>
<protein>
    <submittedName>
        <fullName evidence="3">T9SS type A sorting domain-containing protein</fullName>
    </submittedName>
</protein>
<evidence type="ECO:0000256" key="1">
    <source>
        <dbReference type="SAM" id="SignalP"/>
    </source>
</evidence>
<evidence type="ECO:0000313" key="4">
    <source>
        <dbReference type="Proteomes" id="UP000886722"/>
    </source>
</evidence>
<dbReference type="Proteomes" id="UP000886722">
    <property type="component" value="Unassembled WGS sequence"/>
</dbReference>
<evidence type="ECO:0000313" key="3">
    <source>
        <dbReference type="EMBL" id="HIT40070.1"/>
    </source>
</evidence>
<keyword evidence="1" id="KW-0732">Signal</keyword>
<feature type="signal peptide" evidence="1">
    <location>
        <begin position="1"/>
        <end position="19"/>
    </location>
</feature>
<sequence>MKKITFLVAAVLASAGMSAQTVQKWAAMNDPDSEGLLFPWNTTFQAWIGADENPDEPDAQSFVSGNIALFNDEVYNVLTNPDFGMNTDSPAITVGTGLELGGIQVDNSKVTYTFSPESESVAFNAAATATDAALTKSGDGTLYTDVVNNLPGGTVIKGGTVARKSKSSIATTVFGKKVTIEGEGTVDLGSMGSDYAAFGADVNITDGSTWNFYPSRYTYMTSDTNIYVTGNGTINVYSRGERVFLSGAKNAHPADFSGFTGKLNIFKADDTASGLNGIIFPAESAKGTSASRAFYAKLDGDSLLYNVWKNDKLLLDSLFYNWTGIELLIGEGASVMCESAGGTPNVAMVAVKSLNVDKKGIVAGYYKDSNPQLVLLFGRDGKDSHIDGTITAATKGNKPYREDGVGLIKEGTGTTYITAPDNQIFLGMEVWEGRVLFNNPDPQNTTATGQNKVSSNNVVTCRPTGTIGGFGTIGGHTALYGTMQPGSDAVDTLRINAANAIVVYDTDNKGIYSEATGMKIAARESGSAANLLLYNGANIEFEIIDKDKHDVVAVENEIRVYSDTEAGTDAKINIKLAPRDKWSVAEGDEIVLMQADTIRSYVDGVTDENCFNLIVDDAFNGATFELQSVKVPAETKTEYDPIKGENVTTVIAPAQYKLVAKCTKAGNGEAEPDAIESVDADNSNLQVYPNPARGGNVTIAVAAGEVANVAVYNSAAQLVKSVATAESTLTLDVSDLQAGIYYVRVTTADKAYTQKLIVE</sequence>
<reference evidence="3" key="2">
    <citation type="journal article" date="2021" name="PeerJ">
        <title>Extensive microbial diversity within the chicken gut microbiome revealed by metagenomics and culture.</title>
        <authorList>
            <person name="Gilroy R."/>
            <person name="Ravi A."/>
            <person name="Getino M."/>
            <person name="Pursley I."/>
            <person name="Horton D.L."/>
            <person name="Alikhan N.F."/>
            <person name="Baker D."/>
            <person name="Gharbi K."/>
            <person name="Hall N."/>
            <person name="Watson M."/>
            <person name="Adriaenssens E.M."/>
            <person name="Foster-Nyarko E."/>
            <person name="Jarju S."/>
            <person name="Secka A."/>
            <person name="Antonio M."/>
            <person name="Oren A."/>
            <person name="Chaudhuri R.R."/>
            <person name="La Ragione R."/>
            <person name="Hildebrand F."/>
            <person name="Pallen M.J."/>
        </authorList>
    </citation>
    <scope>NUCLEOTIDE SEQUENCE</scope>
    <source>
        <strain evidence="3">21143</strain>
    </source>
</reference>
<reference evidence="3" key="1">
    <citation type="submission" date="2020-10" db="EMBL/GenBank/DDBJ databases">
        <authorList>
            <person name="Gilroy R."/>
        </authorList>
    </citation>
    <scope>NUCLEOTIDE SEQUENCE</scope>
    <source>
        <strain evidence="3">21143</strain>
    </source>
</reference>
<gene>
    <name evidence="3" type="ORF">IAD06_08570</name>
</gene>
<feature type="domain" description="Secretion system C-terminal sorting" evidence="2">
    <location>
        <begin position="687"/>
        <end position="758"/>
    </location>
</feature>
<dbReference type="EMBL" id="DVKT01000063">
    <property type="protein sequence ID" value="HIT40070.1"/>
    <property type="molecule type" value="Genomic_DNA"/>
</dbReference>
<dbReference type="NCBIfam" id="TIGR04183">
    <property type="entry name" value="Por_Secre_tail"/>
    <property type="match status" value="1"/>
</dbReference>
<name>A0A9D1GFA8_9BACT</name>
<accession>A0A9D1GFA8</accession>
<proteinExistence type="predicted"/>
<comment type="caution">
    <text evidence="3">The sequence shown here is derived from an EMBL/GenBank/DDBJ whole genome shotgun (WGS) entry which is preliminary data.</text>
</comment>
<organism evidence="3 4">
    <name type="scientific">Candidatus Caccoplasma intestinavium</name>
    <dbReference type="NCBI Taxonomy" id="2840716"/>
    <lineage>
        <taxon>Bacteria</taxon>
        <taxon>Pseudomonadati</taxon>
        <taxon>Bacteroidota</taxon>
        <taxon>Bacteroidia</taxon>
        <taxon>Bacteroidales</taxon>
        <taxon>Bacteroidaceae</taxon>
        <taxon>Bacteroidaceae incertae sedis</taxon>
        <taxon>Candidatus Caccoplasma</taxon>
    </lineage>
</organism>
<dbReference type="InterPro" id="IPR026444">
    <property type="entry name" value="Secre_tail"/>
</dbReference>
<feature type="chain" id="PRO_5038800961" evidence="1">
    <location>
        <begin position="20"/>
        <end position="759"/>
    </location>
</feature>